<evidence type="ECO:0000256" key="5">
    <source>
        <dbReference type="ARBA" id="ARBA00022989"/>
    </source>
</evidence>
<reference evidence="12 13" key="1">
    <citation type="submission" date="2018-05" db="EMBL/GenBank/DDBJ databases">
        <title>Genomic Encyclopedia of Type Strains, Phase IV (KMG-IV): sequencing the most valuable type-strain genomes for metagenomic binning, comparative biology and taxonomic classification.</title>
        <authorList>
            <person name="Goeker M."/>
        </authorList>
    </citation>
    <scope>NUCLEOTIDE SEQUENCE [LARGE SCALE GENOMIC DNA]</scope>
    <source>
        <strain evidence="12 13">DSM 23606</strain>
    </source>
</reference>
<protein>
    <submittedName>
        <fullName evidence="12">Potassium efflux system protein</fullName>
    </submittedName>
</protein>
<feature type="transmembrane region" description="Helical" evidence="7">
    <location>
        <begin position="523"/>
        <end position="549"/>
    </location>
</feature>
<keyword evidence="13" id="KW-1185">Reference proteome</keyword>
<feature type="transmembrane region" description="Helical" evidence="7">
    <location>
        <begin position="716"/>
        <end position="733"/>
    </location>
</feature>
<evidence type="ECO:0000256" key="6">
    <source>
        <dbReference type="ARBA" id="ARBA00023136"/>
    </source>
</evidence>
<evidence type="ECO:0000259" key="9">
    <source>
        <dbReference type="Pfam" id="PF00924"/>
    </source>
</evidence>
<evidence type="ECO:0000313" key="12">
    <source>
        <dbReference type="EMBL" id="PWV61074.1"/>
    </source>
</evidence>
<dbReference type="Gene3D" id="1.10.287.1260">
    <property type="match status" value="1"/>
</dbReference>
<comment type="caution">
    <text evidence="12">The sequence shown here is derived from an EMBL/GenBank/DDBJ whole genome shotgun (WGS) entry which is preliminary data.</text>
</comment>
<evidence type="ECO:0000313" key="13">
    <source>
        <dbReference type="Proteomes" id="UP000246569"/>
    </source>
</evidence>
<gene>
    <name evidence="12" type="ORF">C7443_10688</name>
</gene>
<dbReference type="InterPro" id="IPR006685">
    <property type="entry name" value="MscS_channel_2nd"/>
</dbReference>
<accession>A0A317MTV7</accession>
<dbReference type="Proteomes" id="UP000246569">
    <property type="component" value="Unassembled WGS sequence"/>
</dbReference>
<dbReference type="GO" id="GO:0008381">
    <property type="term" value="F:mechanosensitive monoatomic ion channel activity"/>
    <property type="evidence" value="ECO:0007669"/>
    <property type="project" value="UniProtKB-ARBA"/>
</dbReference>
<dbReference type="InterPro" id="IPR049142">
    <property type="entry name" value="MS_channel_1st"/>
</dbReference>
<evidence type="ECO:0000256" key="3">
    <source>
        <dbReference type="ARBA" id="ARBA00022475"/>
    </source>
</evidence>
<keyword evidence="3" id="KW-1003">Cell membrane</keyword>
<dbReference type="InterPro" id="IPR023408">
    <property type="entry name" value="MscS_beta-dom_sf"/>
</dbReference>
<feature type="transmembrane region" description="Helical" evidence="7">
    <location>
        <begin position="663"/>
        <end position="680"/>
    </location>
</feature>
<dbReference type="Gene3D" id="3.30.70.100">
    <property type="match status" value="1"/>
</dbReference>
<name>A0A317MTV7_9GAMM</name>
<comment type="subcellular location">
    <subcellularLocation>
        <location evidence="1">Cell membrane</location>
        <topology evidence="1">Multi-pass membrane protein</topology>
    </subcellularLocation>
</comment>
<evidence type="ECO:0000256" key="8">
    <source>
        <dbReference type="SAM" id="SignalP"/>
    </source>
</evidence>
<dbReference type="InterPro" id="IPR010920">
    <property type="entry name" value="LSM_dom_sf"/>
</dbReference>
<evidence type="ECO:0000256" key="1">
    <source>
        <dbReference type="ARBA" id="ARBA00004651"/>
    </source>
</evidence>
<dbReference type="PANTHER" id="PTHR30347:SF1">
    <property type="entry name" value="MECHANOSENSITIVE CHANNEL MSCK"/>
    <property type="match status" value="1"/>
</dbReference>
<dbReference type="PANTHER" id="PTHR30347">
    <property type="entry name" value="POTASSIUM CHANNEL RELATED"/>
    <property type="match status" value="1"/>
</dbReference>
<feature type="transmembrane region" description="Helical" evidence="7">
    <location>
        <begin position="597"/>
        <end position="617"/>
    </location>
</feature>
<sequence>MHLLSTLLRLLLCGGLLIGLPALAQTSGTPADTTLAAPTVDPAKSAERIATRAQALQDARVATERQRLEVQALQSDMAWRLGELKAQPVKADQVEQARVQLSTTTLKRDDLRADQTNSEQRLKTLDQAIRDLESREQLLRNPLQPVPGGADRDALLSQVQADLTQQRAEQDLERQHLEQIKAQADVVEQRRQLDEQWFNAVQEAFRQQQTVSRQEAQIDIEASLQRAQQAATDRAAQLAEQLVRERDTLPDWRRAQLELQSQIESERAQLLGNDMHLTRIDSALAELRDAAEGQAQNFNADTLRSALDRAHELRDTLSAAAALIERKLKLYAERQQLLEKQPLSGDAAKARDDSLRLLALLQQETEQRKQRVAGAIDALDPLIARIEQQYRDGLRRDLLERRQFPHSLDVWRTLLGQLAAVPQQIGIQIRLSVQSAVRTLFAADALVWGGLLLASALIAVGLLRVRRWASRVLERFNEGIGGPFSGQFIRIMLSLMRRNLVGLSIALLLLGVLWVGGMPQPAFGILATLVLLWHAIKAPVEVCWLLLAAPHLDPEQRRPKLFRGLAAALIGGGLVAAVTLIAHLIELQPELLDVFDRLFMIVLLTAAHASLHARALLIERVDAELRGRYWMAMLRLGTLLLPVTMLLTAAAGLSGYINLAWRMAWYLGCCVTILFIWLIARRLLVDLFAQLADYAIVRLGYGQLLTGELLRPFERLAHLLLIAGAGWLGLGVLEWTGDFAVRDWFVHQLTRPLFTIVGLSVSLYTLVAVAVTTAVVFWFAQWARAFSYRWLFGSVIDAGVRNSLSVFTQYFVVLVGVLTALNVLGIDLTAFAVFAGAVGVGIGLGLQGIANNFISGLLLLIERPLRSGDTVKIGGEEGEIRRIGMRSLTLKTFDNLEVIIPNADVIGSAFTNWTHSDNVIRTVLYFGVSYDADPHKVKVLLERVVQLHPAVLRDPPSLVLLWEFADSAVQFRVQYYVDMSRSSLLKTRSEIHFAVWDALKNAGIEIPFPQSDVHVRSWPAGGAPVVAPLVERAAPEPVTPPPAGLG</sequence>
<feature type="transmembrane region" description="Helical" evidence="7">
    <location>
        <begin position="638"/>
        <end position="657"/>
    </location>
</feature>
<feature type="transmembrane region" description="Helical" evidence="7">
    <location>
        <begin position="810"/>
        <end position="834"/>
    </location>
</feature>
<dbReference type="InterPro" id="IPR052702">
    <property type="entry name" value="MscS-like_channel"/>
</dbReference>
<feature type="domain" description="Mechanosensitive ion channel transmembrane helices 2/3" evidence="11">
    <location>
        <begin position="810"/>
        <end position="847"/>
    </location>
</feature>
<feature type="chain" id="PRO_5016307807" evidence="8">
    <location>
        <begin position="25"/>
        <end position="1046"/>
    </location>
</feature>
<feature type="domain" description="Mechanosensitive ion channel MscS" evidence="9">
    <location>
        <begin position="849"/>
        <end position="915"/>
    </location>
</feature>
<feature type="transmembrane region" description="Helical" evidence="7">
    <location>
        <begin position="445"/>
        <end position="465"/>
    </location>
</feature>
<organism evidence="12 13">
    <name type="scientific">Plasticicumulans acidivorans</name>
    <dbReference type="NCBI Taxonomy" id="886464"/>
    <lineage>
        <taxon>Bacteria</taxon>
        <taxon>Pseudomonadati</taxon>
        <taxon>Pseudomonadota</taxon>
        <taxon>Gammaproteobacteria</taxon>
        <taxon>Candidatus Competibacteraceae</taxon>
        <taxon>Plasticicumulans</taxon>
    </lineage>
</organism>
<proteinExistence type="inferred from homology"/>
<dbReference type="SUPFAM" id="SSF82861">
    <property type="entry name" value="Mechanosensitive channel protein MscS (YggB), transmembrane region"/>
    <property type="match status" value="1"/>
</dbReference>
<feature type="domain" description="Mechanosensitive ion channel MscS C-terminal" evidence="10">
    <location>
        <begin position="923"/>
        <end position="1006"/>
    </location>
</feature>
<evidence type="ECO:0000259" key="10">
    <source>
        <dbReference type="Pfam" id="PF21082"/>
    </source>
</evidence>
<dbReference type="Gene3D" id="2.30.30.60">
    <property type="match status" value="1"/>
</dbReference>
<dbReference type="GO" id="GO:0005886">
    <property type="term" value="C:plasma membrane"/>
    <property type="evidence" value="ECO:0007669"/>
    <property type="project" value="UniProtKB-SubCell"/>
</dbReference>
<comment type="similarity">
    <text evidence="2">Belongs to the MscS (TC 1.A.23) family.</text>
</comment>
<feature type="transmembrane region" description="Helical" evidence="7">
    <location>
        <begin position="561"/>
        <end position="585"/>
    </location>
</feature>
<feature type="transmembrane region" description="Helical" evidence="7">
    <location>
        <begin position="840"/>
        <end position="861"/>
    </location>
</feature>
<dbReference type="AlphaFoldDB" id="A0A317MTV7"/>
<feature type="transmembrane region" description="Helical" evidence="7">
    <location>
        <begin position="753"/>
        <end position="780"/>
    </location>
</feature>
<evidence type="ECO:0000259" key="11">
    <source>
        <dbReference type="Pfam" id="PF21088"/>
    </source>
</evidence>
<feature type="transmembrane region" description="Helical" evidence="7">
    <location>
        <begin position="500"/>
        <end position="517"/>
    </location>
</feature>
<evidence type="ECO:0000256" key="7">
    <source>
        <dbReference type="SAM" id="Phobius"/>
    </source>
</evidence>
<dbReference type="EMBL" id="QGTJ01000006">
    <property type="protein sequence ID" value="PWV61074.1"/>
    <property type="molecule type" value="Genomic_DNA"/>
</dbReference>
<dbReference type="InterPro" id="IPR011066">
    <property type="entry name" value="MscS_channel_C_sf"/>
</dbReference>
<keyword evidence="8" id="KW-0732">Signal</keyword>
<dbReference type="InterPro" id="IPR011014">
    <property type="entry name" value="MscS_channel_TM-2"/>
</dbReference>
<evidence type="ECO:0000256" key="4">
    <source>
        <dbReference type="ARBA" id="ARBA00022692"/>
    </source>
</evidence>
<keyword evidence="4 7" id="KW-0812">Transmembrane</keyword>
<keyword evidence="6 7" id="KW-0472">Membrane</keyword>
<dbReference type="InterPro" id="IPR049278">
    <property type="entry name" value="MS_channel_C"/>
</dbReference>
<dbReference type="SUPFAM" id="SSF50182">
    <property type="entry name" value="Sm-like ribonucleoproteins"/>
    <property type="match status" value="1"/>
</dbReference>
<evidence type="ECO:0000256" key="2">
    <source>
        <dbReference type="ARBA" id="ARBA00008017"/>
    </source>
</evidence>
<dbReference type="Pfam" id="PF21082">
    <property type="entry name" value="MS_channel_3rd"/>
    <property type="match status" value="1"/>
</dbReference>
<dbReference type="Pfam" id="PF21088">
    <property type="entry name" value="MS_channel_1st"/>
    <property type="match status" value="1"/>
</dbReference>
<feature type="signal peptide" evidence="8">
    <location>
        <begin position="1"/>
        <end position="24"/>
    </location>
</feature>
<keyword evidence="5 7" id="KW-1133">Transmembrane helix</keyword>
<dbReference type="Pfam" id="PF00924">
    <property type="entry name" value="MS_channel_2nd"/>
    <property type="match status" value="1"/>
</dbReference>
<dbReference type="SUPFAM" id="SSF82689">
    <property type="entry name" value="Mechanosensitive channel protein MscS (YggB), C-terminal domain"/>
    <property type="match status" value="1"/>
</dbReference>